<dbReference type="InterPro" id="IPR051217">
    <property type="entry name" value="Insect_Cuticle_Struc_Prot"/>
</dbReference>
<feature type="chain" id="PRO_5043362790" evidence="3">
    <location>
        <begin position="18"/>
        <end position="213"/>
    </location>
</feature>
<protein>
    <submittedName>
        <fullName evidence="4">Insect cuticle protein</fullName>
    </submittedName>
</protein>
<dbReference type="PROSITE" id="PS00233">
    <property type="entry name" value="CHIT_BIND_RR_1"/>
    <property type="match status" value="1"/>
</dbReference>
<name>A0AAW1M1X0_POPJA</name>
<dbReference type="Pfam" id="PF00379">
    <property type="entry name" value="Chitin_bind_4"/>
    <property type="match status" value="1"/>
</dbReference>
<dbReference type="EMBL" id="JASPKY010000073">
    <property type="protein sequence ID" value="KAK9739562.1"/>
    <property type="molecule type" value="Genomic_DNA"/>
</dbReference>
<comment type="caution">
    <text evidence="4">The sequence shown here is derived from an EMBL/GenBank/DDBJ whole genome shotgun (WGS) entry which is preliminary data.</text>
</comment>
<dbReference type="GO" id="GO:0005615">
    <property type="term" value="C:extracellular space"/>
    <property type="evidence" value="ECO:0007669"/>
    <property type="project" value="TreeGrafter"/>
</dbReference>
<evidence type="ECO:0000313" key="5">
    <source>
        <dbReference type="Proteomes" id="UP001458880"/>
    </source>
</evidence>
<dbReference type="InterPro" id="IPR000618">
    <property type="entry name" value="Insect_cuticle"/>
</dbReference>
<sequence>MLSKLVIISVIVAFGNCGGHYGGFGGHSSSYASANLGGHGYNTVTHGGSAITQGFGNPHSAGGHGLLGGGHGLLGGGHHLLGAGGHGLIGGISSGILSHGYGGIASLGYGGHYEDAQKAYPKYEFDYGVADSHTGDKKTQHEVRDGDVVKGSYSVVEPDGTTRTVHYTADDKNGFNAVVMKSGHGTHPSGHVGGVLVGGIGGVHGYGGGHYGY</sequence>
<reference evidence="4 5" key="1">
    <citation type="journal article" date="2024" name="BMC Genomics">
        <title>De novo assembly and annotation of Popillia japonica's genome with initial clues to its potential as an invasive pest.</title>
        <authorList>
            <person name="Cucini C."/>
            <person name="Boschi S."/>
            <person name="Funari R."/>
            <person name="Cardaioli E."/>
            <person name="Iannotti N."/>
            <person name="Marturano G."/>
            <person name="Paoli F."/>
            <person name="Bruttini M."/>
            <person name="Carapelli A."/>
            <person name="Frati F."/>
            <person name="Nardi F."/>
        </authorList>
    </citation>
    <scope>NUCLEOTIDE SEQUENCE [LARGE SCALE GENOMIC DNA]</scope>
    <source>
        <strain evidence="4">DMR45628</strain>
    </source>
</reference>
<feature type="signal peptide" evidence="3">
    <location>
        <begin position="1"/>
        <end position="17"/>
    </location>
</feature>
<dbReference type="PANTHER" id="PTHR12236">
    <property type="entry name" value="STRUCTURAL CONTITUENT OF CUTICLE"/>
    <property type="match status" value="1"/>
</dbReference>
<dbReference type="GO" id="GO:0042302">
    <property type="term" value="F:structural constituent of cuticle"/>
    <property type="evidence" value="ECO:0007669"/>
    <property type="project" value="UniProtKB-UniRule"/>
</dbReference>
<dbReference type="Proteomes" id="UP001458880">
    <property type="component" value="Unassembled WGS sequence"/>
</dbReference>
<dbReference type="GO" id="GO:0031012">
    <property type="term" value="C:extracellular matrix"/>
    <property type="evidence" value="ECO:0007669"/>
    <property type="project" value="TreeGrafter"/>
</dbReference>
<keyword evidence="3" id="KW-0732">Signal</keyword>
<dbReference type="PANTHER" id="PTHR12236:SF95">
    <property type="entry name" value="CUTICULAR PROTEIN 76BD, ISOFORM C-RELATED"/>
    <property type="match status" value="1"/>
</dbReference>
<dbReference type="InterPro" id="IPR031311">
    <property type="entry name" value="CHIT_BIND_RR_consensus"/>
</dbReference>
<dbReference type="AlphaFoldDB" id="A0AAW1M1X0"/>
<evidence type="ECO:0000313" key="4">
    <source>
        <dbReference type="EMBL" id="KAK9739562.1"/>
    </source>
</evidence>
<gene>
    <name evidence="4" type="ORF">QE152_g8876</name>
</gene>
<organism evidence="4 5">
    <name type="scientific">Popillia japonica</name>
    <name type="common">Japanese beetle</name>
    <dbReference type="NCBI Taxonomy" id="7064"/>
    <lineage>
        <taxon>Eukaryota</taxon>
        <taxon>Metazoa</taxon>
        <taxon>Ecdysozoa</taxon>
        <taxon>Arthropoda</taxon>
        <taxon>Hexapoda</taxon>
        <taxon>Insecta</taxon>
        <taxon>Pterygota</taxon>
        <taxon>Neoptera</taxon>
        <taxon>Endopterygota</taxon>
        <taxon>Coleoptera</taxon>
        <taxon>Polyphaga</taxon>
        <taxon>Scarabaeiformia</taxon>
        <taxon>Scarabaeidae</taxon>
        <taxon>Rutelinae</taxon>
        <taxon>Popillia</taxon>
    </lineage>
</organism>
<evidence type="ECO:0000256" key="3">
    <source>
        <dbReference type="SAM" id="SignalP"/>
    </source>
</evidence>
<keyword evidence="1 2" id="KW-0193">Cuticle</keyword>
<dbReference type="PROSITE" id="PS51155">
    <property type="entry name" value="CHIT_BIND_RR_2"/>
    <property type="match status" value="1"/>
</dbReference>
<dbReference type="PRINTS" id="PR00947">
    <property type="entry name" value="CUTICLE"/>
</dbReference>
<proteinExistence type="predicted"/>
<keyword evidence="5" id="KW-1185">Reference proteome</keyword>
<accession>A0AAW1M1X0</accession>
<evidence type="ECO:0000256" key="2">
    <source>
        <dbReference type="PROSITE-ProRule" id="PRU00497"/>
    </source>
</evidence>
<evidence type="ECO:0000256" key="1">
    <source>
        <dbReference type="ARBA" id="ARBA00022460"/>
    </source>
</evidence>